<evidence type="ECO:0000256" key="1">
    <source>
        <dbReference type="ARBA" id="ARBA00023277"/>
    </source>
</evidence>
<dbReference type="InterPro" id="IPR013022">
    <property type="entry name" value="Xyl_isomerase-like_TIM-brl"/>
</dbReference>
<proteinExistence type="predicted"/>
<dbReference type="Gene3D" id="3.20.20.150">
    <property type="entry name" value="Divalent-metal-dependent TIM barrel enzymes"/>
    <property type="match status" value="1"/>
</dbReference>
<dbReference type="PANTHER" id="PTHR12110">
    <property type="entry name" value="HYDROXYPYRUVATE ISOMERASE"/>
    <property type="match status" value="1"/>
</dbReference>
<dbReference type="SUPFAM" id="SSF51658">
    <property type="entry name" value="Xylose isomerase-like"/>
    <property type="match status" value="1"/>
</dbReference>
<evidence type="ECO:0000313" key="4">
    <source>
        <dbReference type="EMBL" id="QEO15431.1"/>
    </source>
</evidence>
<dbReference type="InterPro" id="IPR036237">
    <property type="entry name" value="Xyl_isomerase-like_sf"/>
</dbReference>
<dbReference type="OrthoDB" id="9815124at2"/>
<sequence length="317" mass="34124">MATNGKRLQSGCRRHTVAAPRRPNGAARPPRWRAQLSDRPATTWRLTGFGDEIDPDPAVQLAVLQAVGAECIEVRSAWGVNIVDLAPERLDELAGLVAGRGMSVSAIASPVGKAAVELPVEHELERLGRAIAAAHRLDAPYIRVFSFYRAEGRTPADVRDDVLQRMSALARLAERQGVTLVHENEKDIYGDVPERVRDVVESVGSERLRVAWDNANFVQVGVRPYTDGYALLRPHLAYLQVKDAVAATGEVVPAGDGDGELLETVTALRDDGYEGFASLEPHLVVAGHSSGFSGPAGFGRAARAFRALTERIGVGLT</sequence>
<keyword evidence="1" id="KW-0119">Carbohydrate metabolism</keyword>
<evidence type="ECO:0000256" key="2">
    <source>
        <dbReference type="SAM" id="MobiDB-lite"/>
    </source>
</evidence>
<feature type="compositionally biased region" description="Low complexity" evidence="2">
    <location>
        <begin position="18"/>
        <end position="34"/>
    </location>
</feature>
<dbReference type="Proteomes" id="UP000324678">
    <property type="component" value="Chromosome"/>
</dbReference>
<dbReference type="EMBL" id="CP043505">
    <property type="protein sequence ID" value="QEO15431.1"/>
    <property type="molecule type" value="Genomic_DNA"/>
</dbReference>
<dbReference type="KEGG" id="ail:FLP10_14090"/>
<reference evidence="4 5" key="1">
    <citation type="submission" date="2019-09" db="EMBL/GenBank/DDBJ databases">
        <title>Genome sequencing of strain KACC 19306.</title>
        <authorList>
            <person name="Heo J."/>
            <person name="Kim S.-J."/>
            <person name="Kim J.-S."/>
            <person name="Hong S.-B."/>
            <person name="Kwon S.-W."/>
        </authorList>
    </citation>
    <scope>NUCLEOTIDE SEQUENCE [LARGE SCALE GENOMIC DNA]</scope>
    <source>
        <strain evidence="4 5">KACC 19306</strain>
    </source>
</reference>
<dbReference type="GO" id="GO:0016853">
    <property type="term" value="F:isomerase activity"/>
    <property type="evidence" value="ECO:0007669"/>
    <property type="project" value="UniProtKB-KW"/>
</dbReference>
<protein>
    <submittedName>
        <fullName evidence="4">Sugar phosphate isomerase/epimerase</fullName>
    </submittedName>
</protein>
<name>A0A5C1YHI0_9MICO</name>
<organism evidence="4 5">
    <name type="scientific">Agromyces intestinalis</name>
    <dbReference type="NCBI Taxonomy" id="2592652"/>
    <lineage>
        <taxon>Bacteria</taxon>
        <taxon>Bacillati</taxon>
        <taxon>Actinomycetota</taxon>
        <taxon>Actinomycetes</taxon>
        <taxon>Micrococcales</taxon>
        <taxon>Microbacteriaceae</taxon>
        <taxon>Agromyces</taxon>
    </lineage>
</organism>
<dbReference type="InterPro" id="IPR050312">
    <property type="entry name" value="IolE/XylAMocC-like"/>
</dbReference>
<feature type="region of interest" description="Disordered" evidence="2">
    <location>
        <begin position="1"/>
        <end position="34"/>
    </location>
</feature>
<dbReference type="AlphaFoldDB" id="A0A5C1YHI0"/>
<feature type="domain" description="Xylose isomerase-like TIM barrel" evidence="3">
    <location>
        <begin position="62"/>
        <end position="282"/>
    </location>
</feature>
<dbReference type="Pfam" id="PF01261">
    <property type="entry name" value="AP_endonuc_2"/>
    <property type="match status" value="1"/>
</dbReference>
<gene>
    <name evidence="4" type="ORF">FLP10_14090</name>
</gene>
<dbReference type="PANTHER" id="PTHR12110:SF53">
    <property type="entry name" value="BLR5974 PROTEIN"/>
    <property type="match status" value="1"/>
</dbReference>
<keyword evidence="5" id="KW-1185">Reference proteome</keyword>
<evidence type="ECO:0000259" key="3">
    <source>
        <dbReference type="Pfam" id="PF01261"/>
    </source>
</evidence>
<evidence type="ECO:0000313" key="5">
    <source>
        <dbReference type="Proteomes" id="UP000324678"/>
    </source>
</evidence>
<accession>A0A5C1YHI0</accession>
<keyword evidence="4" id="KW-0413">Isomerase</keyword>